<name>A0AAV7W6W4_PLEWA</name>
<organism evidence="2 3">
    <name type="scientific">Pleurodeles waltl</name>
    <name type="common">Iberian ribbed newt</name>
    <dbReference type="NCBI Taxonomy" id="8319"/>
    <lineage>
        <taxon>Eukaryota</taxon>
        <taxon>Metazoa</taxon>
        <taxon>Chordata</taxon>
        <taxon>Craniata</taxon>
        <taxon>Vertebrata</taxon>
        <taxon>Euteleostomi</taxon>
        <taxon>Amphibia</taxon>
        <taxon>Batrachia</taxon>
        <taxon>Caudata</taxon>
        <taxon>Salamandroidea</taxon>
        <taxon>Salamandridae</taxon>
        <taxon>Pleurodelinae</taxon>
        <taxon>Pleurodeles</taxon>
    </lineage>
</organism>
<dbReference type="AlphaFoldDB" id="A0AAV7W6W4"/>
<evidence type="ECO:0000256" key="1">
    <source>
        <dbReference type="SAM" id="MobiDB-lite"/>
    </source>
</evidence>
<feature type="compositionally biased region" description="Basic and acidic residues" evidence="1">
    <location>
        <begin position="39"/>
        <end position="61"/>
    </location>
</feature>
<proteinExistence type="predicted"/>
<feature type="region of interest" description="Disordered" evidence="1">
    <location>
        <begin position="18"/>
        <end position="81"/>
    </location>
</feature>
<reference evidence="2" key="1">
    <citation type="journal article" date="2022" name="bioRxiv">
        <title>Sequencing and chromosome-scale assembly of the giantPleurodeles waltlgenome.</title>
        <authorList>
            <person name="Brown T."/>
            <person name="Elewa A."/>
            <person name="Iarovenko S."/>
            <person name="Subramanian E."/>
            <person name="Araus A.J."/>
            <person name="Petzold A."/>
            <person name="Susuki M."/>
            <person name="Suzuki K.-i.T."/>
            <person name="Hayashi T."/>
            <person name="Toyoda A."/>
            <person name="Oliveira C."/>
            <person name="Osipova E."/>
            <person name="Leigh N.D."/>
            <person name="Simon A."/>
            <person name="Yun M.H."/>
        </authorList>
    </citation>
    <scope>NUCLEOTIDE SEQUENCE</scope>
    <source>
        <strain evidence="2">20211129_DDA</strain>
        <tissue evidence="2">Liver</tissue>
    </source>
</reference>
<accession>A0AAV7W6W4</accession>
<evidence type="ECO:0000313" key="3">
    <source>
        <dbReference type="Proteomes" id="UP001066276"/>
    </source>
</evidence>
<evidence type="ECO:0000313" key="2">
    <source>
        <dbReference type="EMBL" id="KAJ1209718.1"/>
    </source>
</evidence>
<dbReference type="EMBL" id="JANPWB010000002">
    <property type="protein sequence ID" value="KAJ1209718.1"/>
    <property type="molecule type" value="Genomic_DNA"/>
</dbReference>
<protein>
    <submittedName>
        <fullName evidence="2">Uncharacterized protein</fullName>
    </submittedName>
</protein>
<sequence>MEAGCACNSGDCSGGCMGQHHHGGRQGFEGRPLNSGGERPVEEDAGSGRKKEKAAEVKEISEELTDWGGGPNGRKQDCGDTEGHWKEGYGCRKARGRTWGAATVVVGASGEHDDGGPE</sequence>
<dbReference type="Proteomes" id="UP001066276">
    <property type="component" value="Chromosome 1_2"/>
</dbReference>
<keyword evidence="3" id="KW-1185">Reference proteome</keyword>
<gene>
    <name evidence="2" type="ORF">NDU88_005091</name>
</gene>
<comment type="caution">
    <text evidence="2">The sequence shown here is derived from an EMBL/GenBank/DDBJ whole genome shotgun (WGS) entry which is preliminary data.</text>
</comment>